<proteinExistence type="inferred from homology"/>
<dbReference type="GO" id="GO:0030170">
    <property type="term" value="F:pyridoxal phosphate binding"/>
    <property type="evidence" value="ECO:0007669"/>
    <property type="project" value="InterPro"/>
</dbReference>
<dbReference type="SMART" id="SM00345">
    <property type="entry name" value="HTH_GNTR"/>
    <property type="match status" value="1"/>
</dbReference>
<feature type="domain" description="HTH gntR-type" evidence="6">
    <location>
        <begin position="11"/>
        <end position="79"/>
    </location>
</feature>
<keyword evidence="7" id="KW-0032">Aminotransferase</keyword>
<dbReference type="CDD" id="cd00609">
    <property type="entry name" value="AAT_like"/>
    <property type="match status" value="1"/>
</dbReference>
<evidence type="ECO:0000256" key="2">
    <source>
        <dbReference type="ARBA" id="ARBA00022898"/>
    </source>
</evidence>
<dbReference type="Gene3D" id="1.10.10.10">
    <property type="entry name" value="Winged helix-like DNA-binding domain superfamily/Winged helix DNA-binding domain"/>
    <property type="match status" value="1"/>
</dbReference>
<dbReference type="InterPro" id="IPR036388">
    <property type="entry name" value="WH-like_DNA-bd_sf"/>
</dbReference>
<dbReference type="OrthoDB" id="9808770at2"/>
<evidence type="ECO:0000256" key="5">
    <source>
        <dbReference type="ARBA" id="ARBA00023163"/>
    </source>
</evidence>
<dbReference type="CDD" id="cd07377">
    <property type="entry name" value="WHTH_GntR"/>
    <property type="match status" value="1"/>
</dbReference>
<comment type="similarity">
    <text evidence="1">In the C-terminal section; belongs to the class-I pyridoxal-phosphate-dependent aminotransferase family.</text>
</comment>
<dbReference type="InterPro" id="IPR004839">
    <property type="entry name" value="Aminotransferase_I/II_large"/>
</dbReference>
<dbReference type="InterPro" id="IPR000524">
    <property type="entry name" value="Tscrpt_reg_HTH_GntR"/>
</dbReference>
<name>A0A662ZGZ2_9GAMM</name>
<accession>A0A662ZGZ2</accession>
<keyword evidence="3" id="KW-0805">Transcription regulation</keyword>
<dbReference type="Proteomes" id="UP000243745">
    <property type="component" value="Unassembled WGS sequence"/>
</dbReference>
<dbReference type="EMBL" id="FOXF01000006">
    <property type="protein sequence ID" value="SFP14924.1"/>
    <property type="molecule type" value="Genomic_DNA"/>
</dbReference>
<keyword evidence="2" id="KW-0663">Pyridoxal phosphate</keyword>
<organism evidence="7 8">
    <name type="scientific">Ruminobacter amylophilus</name>
    <dbReference type="NCBI Taxonomy" id="867"/>
    <lineage>
        <taxon>Bacteria</taxon>
        <taxon>Pseudomonadati</taxon>
        <taxon>Pseudomonadota</taxon>
        <taxon>Gammaproteobacteria</taxon>
        <taxon>Aeromonadales</taxon>
        <taxon>Succinivibrionaceae</taxon>
        <taxon>Ruminobacter</taxon>
    </lineage>
</organism>
<reference evidence="7 8" key="1">
    <citation type="submission" date="2016-10" db="EMBL/GenBank/DDBJ databases">
        <authorList>
            <person name="Varghese N."/>
            <person name="Submissions S."/>
        </authorList>
    </citation>
    <scope>NUCLEOTIDE SEQUENCE [LARGE SCALE GENOMIC DNA]</scope>
    <source>
        <strain evidence="7 8">DSM 1361</strain>
    </source>
</reference>
<keyword evidence="8" id="KW-1185">Reference proteome</keyword>
<protein>
    <submittedName>
        <fullName evidence="7">GntR family transcriptional regulator / MocR family aminotransferase</fullName>
    </submittedName>
</protein>
<evidence type="ECO:0000256" key="1">
    <source>
        <dbReference type="ARBA" id="ARBA00005384"/>
    </source>
</evidence>
<dbReference type="InterPro" id="IPR015424">
    <property type="entry name" value="PyrdxlP-dep_Trfase"/>
</dbReference>
<keyword evidence="4" id="KW-0238">DNA-binding</keyword>
<dbReference type="AlphaFoldDB" id="A0A662ZGZ2"/>
<dbReference type="SUPFAM" id="SSF53383">
    <property type="entry name" value="PLP-dependent transferases"/>
    <property type="match status" value="1"/>
</dbReference>
<evidence type="ECO:0000256" key="3">
    <source>
        <dbReference type="ARBA" id="ARBA00023015"/>
    </source>
</evidence>
<keyword evidence="5" id="KW-0804">Transcription</keyword>
<dbReference type="PROSITE" id="PS50949">
    <property type="entry name" value="HTH_GNTR"/>
    <property type="match status" value="1"/>
</dbReference>
<sequence>MLTYDYTDIDVPLYEYVYTRIKEDIQNGTLPAGTKLPSKRTFAKNNGISTITIENAYEQLMSEGFVYALPRKGYFVADISMIPSSPKKGSVCLDIELPRNKDREHTEVDLSDNSTNPDNFPFSVWSRVMREVITHKYDVLMKPSLTGGVPELRAAISEYLKSFRGMLVDPNQIIVGAGTEYLYTLLIQLMCRNKKICLENPGYNKSEKIYTNNGVSCCHAGMDKEGLIIDELRKSGADIVHVSPTHHFPTGVTMPVSRRYELLSWANEKAERYIIEDDYDSEFRINGRPIPPLISLDGCEKVIYINTFSKTLASTIRISYMILPKKLANLFYRNLSFYSCTVSNFEQYALAGFISGQFFEKHINRMRLLYSRVHRDVVSCIRKHPVSESCEIIENDSGLHFLLRIRTQLGDREMKQRLNRKGININALSEYFCEGVTRDLHLFLVNYSNLTTDKINKALDAIYQVLTEKTEE</sequence>
<dbReference type="PANTHER" id="PTHR46577">
    <property type="entry name" value="HTH-TYPE TRANSCRIPTIONAL REGULATORY PROTEIN GABR"/>
    <property type="match status" value="1"/>
</dbReference>
<keyword evidence="7" id="KW-0808">Transferase</keyword>
<evidence type="ECO:0000313" key="8">
    <source>
        <dbReference type="Proteomes" id="UP000243745"/>
    </source>
</evidence>
<dbReference type="PANTHER" id="PTHR46577:SF1">
    <property type="entry name" value="HTH-TYPE TRANSCRIPTIONAL REGULATORY PROTEIN GABR"/>
    <property type="match status" value="1"/>
</dbReference>
<dbReference type="GO" id="GO:0003700">
    <property type="term" value="F:DNA-binding transcription factor activity"/>
    <property type="evidence" value="ECO:0007669"/>
    <property type="project" value="InterPro"/>
</dbReference>
<dbReference type="Pfam" id="PF00155">
    <property type="entry name" value="Aminotran_1_2"/>
    <property type="match status" value="1"/>
</dbReference>
<gene>
    <name evidence="7" type="ORF">SAMN02910344_00559</name>
</gene>
<evidence type="ECO:0000313" key="7">
    <source>
        <dbReference type="EMBL" id="SFP14924.1"/>
    </source>
</evidence>
<evidence type="ECO:0000256" key="4">
    <source>
        <dbReference type="ARBA" id="ARBA00023125"/>
    </source>
</evidence>
<dbReference type="RefSeq" id="WP_093140713.1">
    <property type="nucleotide sequence ID" value="NZ_FOXF01000006.1"/>
</dbReference>
<dbReference type="GO" id="GO:0003677">
    <property type="term" value="F:DNA binding"/>
    <property type="evidence" value="ECO:0007669"/>
    <property type="project" value="UniProtKB-KW"/>
</dbReference>
<dbReference type="Pfam" id="PF00392">
    <property type="entry name" value="GntR"/>
    <property type="match status" value="1"/>
</dbReference>
<evidence type="ECO:0000259" key="6">
    <source>
        <dbReference type="PROSITE" id="PS50949"/>
    </source>
</evidence>
<dbReference type="SUPFAM" id="SSF46785">
    <property type="entry name" value="Winged helix' DNA-binding domain"/>
    <property type="match status" value="1"/>
</dbReference>
<dbReference type="GO" id="GO:0008483">
    <property type="term" value="F:transaminase activity"/>
    <property type="evidence" value="ECO:0007669"/>
    <property type="project" value="UniProtKB-KW"/>
</dbReference>
<dbReference type="Gene3D" id="3.40.640.10">
    <property type="entry name" value="Type I PLP-dependent aspartate aminotransferase-like (Major domain)"/>
    <property type="match status" value="1"/>
</dbReference>
<dbReference type="InterPro" id="IPR051446">
    <property type="entry name" value="HTH_trans_reg/aminotransferase"/>
</dbReference>
<dbReference type="InterPro" id="IPR015421">
    <property type="entry name" value="PyrdxlP-dep_Trfase_major"/>
</dbReference>
<dbReference type="InterPro" id="IPR036390">
    <property type="entry name" value="WH_DNA-bd_sf"/>
</dbReference>